<dbReference type="PROSITE" id="PS50293">
    <property type="entry name" value="TPR_REGION"/>
    <property type="match status" value="1"/>
</dbReference>
<dbReference type="GO" id="GO:0005576">
    <property type="term" value="C:extracellular region"/>
    <property type="evidence" value="ECO:0007669"/>
    <property type="project" value="InterPro"/>
</dbReference>
<dbReference type="InterPro" id="IPR003540">
    <property type="entry name" value="ADP-ribosyltransferase"/>
</dbReference>
<dbReference type="SUPFAM" id="SSF48452">
    <property type="entry name" value="TPR-like"/>
    <property type="match status" value="2"/>
</dbReference>
<feature type="repeat" description="TPR" evidence="3">
    <location>
        <begin position="458"/>
        <end position="491"/>
    </location>
</feature>
<dbReference type="Proteomes" id="UP000663844">
    <property type="component" value="Unassembled WGS sequence"/>
</dbReference>
<feature type="repeat" description="TPR" evidence="3">
    <location>
        <begin position="542"/>
        <end position="575"/>
    </location>
</feature>
<dbReference type="InterPro" id="IPR011990">
    <property type="entry name" value="TPR-like_helical_dom_sf"/>
</dbReference>
<dbReference type="PANTHER" id="PTHR45641:SF19">
    <property type="entry name" value="NEPHROCYSTIN-3"/>
    <property type="match status" value="1"/>
</dbReference>
<evidence type="ECO:0000313" key="6">
    <source>
        <dbReference type="EMBL" id="CAF1408645.1"/>
    </source>
</evidence>
<evidence type="ECO:0000256" key="3">
    <source>
        <dbReference type="PROSITE-ProRule" id="PRU00339"/>
    </source>
</evidence>
<dbReference type="SUPFAM" id="SSF56399">
    <property type="entry name" value="ADP-ribosylation"/>
    <property type="match status" value="1"/>
</dbReference>
<keyword evidence="1" id="KW-0677">Repeat</keyword>
<dbReference type="Proteomes" id="UP000663845">
    <property type="component" value="Unassembled WGS sequence"/>
</dbReference>
<dbReference type="Proteomes" id="UP000663881">
    <property type="component" value="Unassembled WGS sequence"/>
</dbReference>
<dbReference type="EMBL" id="CAJNOG010001100">
    <property type="protein sequence ID" value="CAF1408645.1"/>
    <property type="molecule type" value="Genomic_DNA"/>
</dbReference>
<dbReference type="PANTHER" id="PTHR45641">
    <property type="entry name" value="TETRATRICOPEPTIDE REPEAT PROTEIN (AFU_ORTHOLOGUE AFUA_6G03870)"/>
    <property type="match status" value="1"/>
</dbReference>
<dbReference type="Gene3D" id="1.25.40.10">
    <property type="entry name" value="Tetratricopeptide repeat domain"/>
    <property type="match status" value="2"/>
</dbReference>
<reference evidence="6" key="1">
    <citation type="submission" date="2021-02" db="EMBL/GenBank/DDBJ databases">
        <authorList>
            <person name="Nowell W R."/>
        </authorList>
    </citation>
    <scope>NUCLEOTIDE SEQUENCE</scope>
</reference>
<sequence length="615" mass="71068">MIIPDHVSRKILPLIKDISQLYEIYVLCNNQAEREDWTNVSKKVKGIFTDIESVYNRLEETVCRADIDMTPISIIPNTVAINLNELDPSFMYSQLLKEIILEIEFNENAKETFLNFCRQQYVDTNAMSKVIDEFKENYDSSKAIWWYTKEPFIYSVLNKALRIQDIGTSLKMGFFIRDLHEQIQQLHSETQQSTKMTLYRGQGLSNVDLTRIKSGIGGLLSFNNFLSTSIDPQVSLVFADSARGNPDFAGILFKIEVDSLESSIPFISLEGISYYSESEKEVLFSMHSMFRIVQITQIEDRLWQVELVLTSDTDEQLEYLTNYMRKELGDKTGWHRMIQLMCKMGNPELCLEAYNMVLDTTSENTHQEYSTLMINTLTYAAQAYFLMGHCKNAPFDMEDAFNVEHKSLTSNHSESTTIVSSISRSNDYMKDYETAIWCYEKILEIQQKVFPSNHLDLARTYFRIGNLYKSMKDYSTALSYFDKTLETLEKSFPFDHPKMATVHHEMGNVYQLMKDYEAALLSYKKTLEIHQKSLPSNHPDLSNIYSKLGTLYKSMEDHPTALIYFKEALAIQLKCLQQGHPDLVTSAINILSVTEPNDLEDTLSYVGKLFDNYDK</sequence>
<evidence type="ECO:0000313" key="9">
    <source>
        <dbReference type="Proteomes" id="UP000663845"/>
    </source>
</evidence>
<proteinExistence type="predicted"/>
<dbReference type="Gene3D" id="3.90.176.10">
    <property type="entry name" value="Toxin ADP-ribosyltransferase, Chain A, domain 1"/>
    <property type="match status" value="1"/>
</dbReference>
<dbReference type="InterPro" id="IPR019734">
    <property type="entry name" value="TPR_rpt"/>
</dbReference>
<feature type="repeat" description="TPR" evidence="3">
    <location>
        <begin position="500"/>
        <end position="533"/>
    </location>
</feature>
<dbReference type="PROSITE" id="PS51996">
    <property type="entry name" value="TR_MART"/>
    <property type="match status" value="1"/>
</dbReference>
<evidence type="ECO:0000256" key="2">
    <source>
        <dbReference type="ARBA" id="ARBA00022803"/>
    </source>
</evidence>
<dbReference type="EMBL" id="CAJOAZ010005893">
    <property type="protein sequence ID" value="CAF4116581.1"/>
    <property type="molecule type" value="Genomic_DNA"/>
</dbReference>
<dbReference type="EMBL" id="CAJOAY010000010">
    <property type="protein sequence ID" value="CAF3483916.1"/>
    <property type="molecule type" value="Genomic_DNA"/>
</dbReference>
<name>A0A815LPB3_9BILA</name>
<dbReference type="OrthoDB" id="418911at2759"/>
<dbReference type="Proteomes" id="UP000663891">
    <property type="component" value="Unassembled WGS sequence"/>
</dbReference>
<organism evidence="6 9">
    <name type="scientific">Adineta steineri</name>
    <dbReference type="NCBI Taxonomy" id="433720"/>
    <lineage>
        <taxon>Eukaryota</taxon>
        <taxon>Metazoa</taxon>
        <taxon>Spiralia</taxon>
        <taxon>Gnathifera</taxon>
        <taxon>Rotifera</taxon>
        <taxon>Eurotatoria</taxon>
        <taxon>Bdelloidea</taxon>
        <taxon>Adinetida</taxon>
        <taxon>Adinetidae</taxon>
        <taxon>Adineta</taxon>
    </lineage>
</organism>
<evidence type="ECO:0000259" key="4">
    <source>
        <dbReference type="Pfam" id="PF03496"/>
    </source>
</evidence>
<gene>
    <name evidence="6" type="ORF">JYZ213_LOCUS38229</name>
    <name evidence="7" type="ORF">OKA104_LOCUS484</name>
    <name evidence="8" type="ORF">OXD698_LOCUS36241</name>
    <name evidence="5" type="ORF">VCS650_LOCUS1473</name>
</gene>
<evidence type="ECO:0000256" key="1">
    <source>
        <dbReference type="ARBA" id="ARBA00022737"/>
    </source>
</evidence>
<evidence type="ECO:0000313" key="8">
    <source>
        <dbReference type="EMBL" id="CAF4116581.1"/>
    </source>
</evidence>
<dbReference type="AlphaFoldDB" id="A0A815LPB3"/>
<accession>A0A815LPB3</accession>
<dbReference type="SMART" id="SM00028">
    <property type="entry name" value="TPR"/>
    <property type="match status" value="4"/>
</dbReference>
<protein>
    <recommendedName>
        <fullName evidence="4">ADP ribosyltransferase domain-containing protein</fullName>
    </recommendedName>
</protein>
<dbReference type="PROSITE" id="PS50005">
    <property type="entry name" value="TPR"/>
    <property type="match status" value="3"/>
</dbReference>
<comment type="caution">
    <text evidence="6">The sequence shown here is derived from an EMBL/GenBank/DDBJ whole genome shotgun (WGS) entry which is preliminary data.</text>
</comment>
<dbReference type="EMBL" id="CAJNON010000007">
    <property type="protein sequence ID" value="CAF0755015.1"/>
    <property type="molecule type" value="Genomic_DNA"/>
</dbReference>
<keyword evidence="2 3" id="KW-0802">TPR repeat</keyword>
<feature type="domain" description="ADP ribosyltransferase" evidence="4">
    <location>
        <begin position="139"/>
        <end position="299"/>
    </location>
</feature>
<evidence type="ECO:0000313" key="5">
    <source>
        <dbReference type="EMBL" id="CAF0755015.1"/>
    </source>
</evidence>
<dbReference type="Pfam" id="PF13424">
    <property type="entry name" value="TPR_12"/>
    <property type="match status" value="2"/>
</dbReference>
<evidence type="ECO:0000313" key="7">
    <source>
        <dbReference type="EMBL" id="CAF3483916.1"/>
    </source>
</evidence>
<dbReference type="Pfam" id="PF03496">
    <property type="entry name" value="ADPrib_exo_Tox"/>
    <property type="match status" value="1"/>
</dbReference>